<dbReference type="GO" id="GO:0010575">
    <property type="term" value="P:positive regulation of vascular endothelial growth factor production"/>
    <property type="evidence" value="ECO:0007669"/>
    <property type="project" value="TreeGrafter"/>
</dbReference>
<feature type="compositionally biased region" description="Basic residues" evidence="13">
    <location>
        <begin position="1057"/>
        <end position="1066"/>
    </location>
</feature>
<feature type="domain" description="Extracellular sulfatase C-terminal" evidence="15">
    <location>
        <begin position="832"/>
        <end position="917"/>
    </location>
</feature>
<proteinExistence type="inferred from homology"/>
<dbReference type="GO" id="GO:0005539">
    <property type="term" value="F:glycosaminoglycan binding"/>
    <property type="evidence" value="ECO:0007669"/>
    <property type="project" value="TreeGrafter"/>
</dbReference>
<dbReference type="GO" id="GO:0005795">
    <property type="term" value="C:Golgi stack"/>
    <property type="evidence" value="ECO:0007669"/>
    <property type="project" value="UniProtKB-SubCell"/>
</dbReference>
<dbReference type="GO" id="GO:0046872">
    <property type="term" value="F:metal ion binding"/>
    <property type="evidence" value="ECO:0007669"/>
    <property type="project" value="UniProtKB-KW"/>
</dbReference>
<feature type="region of interest" description="Disordered" evidence="13">
    <location>
        <begin position="1050"/>
        <end position="1071"/>
    </location>
</feature>
<dbReference type="GO" id="GO:0005886">
    <property type="term" value="C:plasma membrane"/>
    <property type="evidence" value="ECO:0007669"/>
    <property type="project" value="TreeGrafter"/>
</dbReference>
<feature type="region of interest" description="Disordered" evidence="13">
    <location>
        <begin position="704"/>
        <end position="733"/>
    </location>
</feature>
<dbReference type="GO" id="GO:0009986">
    <property type="term" value="C:cell surface"/>
    <property type="evidence" value="ECO:0007669"/>
    <property type="project" value="UniProtKB-SubCell"/>
</dbReference>
<evidence type="ECO:0000256" key="10">
    <source>
        <dbReference type="ARBA" id="ARBA00022837"/>
    </source>
</evidence>
<dbReference type="GO" id="GO:0005783">
    <property type="term" value="C:endoplasmic reticulum"/>
    <property type="evidence" value="ECO:0007669"/>
    <property type="project" value="UniProtKB-SubCell"/>
</dbReference>
<keyword evidence="10" id="KW-0106">Calcium</keyword>
<dbReference type="InterPro" id="IPR024607">
    <property type="entry name" value="Sulfatase_CS"/>
</dbReference>
<comment type="cofactor">
    <cofactor evidence="1">
        <name>Ca(2+)</name>
        <dbReference type="ChEBI" id="CHEBI:29108"/>
    </cofactor>
</comment>
<keyword evidence="17" id="KW-1185">Reference proteome</keyword>
<dbReference type="Pfam" id="PF00884">
    <property type="entry name" value="Sulfatase"/>
    <property type="match status" value="1"/>
</dbReference>
<dbReference type="GO" id="GO:0030177">
    <property type="term" value="P:positive regulation of Wnt signaling pathway"/>
    <property type="evidence" value="ECO:0007669"/>
    <property type="project" value="TreeGrafter"/>
</dbReference>
<evidence type="ECO:0000256" key="8">
    <source>
        <dbReference type="ARBA" id="ARBA00022801"/>
    </source>
</evidence>
<dbReference type="Gene3D" id="3.40.720.10">
    <property type="entry name" value="Alkaline Phosphatase, subunit A"/>
    <property type="match status" value="1"/>
</dbReference>
<evidence type="ECO:0000259" key="15">
    <source>
        <dbReference type="Pfam" id="PF12548"/>
    </source>
</evidence>
<dbReference type="AlphaFoldDB" id="A0A8C4N8Q8"/>
<reference evidence="16" key="1">
    <citation type="submission" date="2025-08" db="UniProtKB">
        <authorList>
            <consortium name="Ensembl"/>
        </authorList>
    </citation>
    <scope>IDENTIFICATION</scope>
</reference>
<evidence type="ECO:0000256" key="9">
    <source>
        <dbReference type="ARBA" id="ARBA00022824"/>
    </source>
</evidence>
<keyword evidence="12" id="KW-0325">Glycoprotein</keyword>
<keyword evidence="8" id="KW-0378">Hydrolase</keyword>
<feature type="compositionally biased region" description="Basic residues" evidence="13">
    <location>
        <begin position="921"/>
        <end position="945"/>
    </location>
</feature>
<dbReference type="InterPro" id="IPR000917">
    <property type="entry name" value="Sulfatase_N"/>
</dbReference>
<dbReference type="InterPro" id="IPR024609">
    <property type="entry name" value="Extracellular_sulfatase_C"/>
</dbReference>
<reference evidence="16" key="2">
    <citation type="submission" date="2025-09" db="UniProtKB">
        <authorList>
            <consortium name="Ensembl"/>
        </authorList>
    </citation>
    <scope>IDENTIFICATION</scope>
</reference>
<dbReference type="PROSITE" id="PS00523">
    <property type="entry name" value="SULFATASE_1"/>
    <property type="match status" value="1"/>
</dbReference>
<accession>A0A8C4N8Q8</accession>
<dbReference type="PANTHER" id="PTHR43108:SF16">
    <property type="entry name" value="EXTRACELLULAR SULFATASE SULF-1 HOMOLOG"/>
    <property type="match status" value="1"/>
</dbReference>
<organism evidence="16 17">
    <name type="scientific">Eptatretus burgeri</name>
    <name type="common">Inshore hagfish</name>
    <dbReference type="NCBI Taxonomy" id="7764"/>
    <lineage>
        <taxon>Eukaryota</taxon>
        <taxon>Metazoa</taxon>
        <taxon>Chordata</taxon>
        <taxon>Craniata</taxon>
        <taxon>Vertebrata</taxon>
        <taxon>Cyclostomata</taxon>
        <taxon>Myxini</taxon>
        <taxon>Myxiniformes</taxon>
        <taxon>Myxinidae</taxon>
        <taxon>Eptatretinae</taxon>
        <taxon>Eptatretus</taxon>
    </lineage>
</organism>
<protein>
    <submittedName>
        <fullName evidence="16">Sulfatase 1</fullName>
    </submittedName>
</protein>
<evidence type="ECO:0000256" key="7">
    <source>
        <dbReference type="ARBA" id="ARBA00022729"/>
    </source>
</evidence>
<evidence type="ECO:0000256" key="13">
    <source>
        <dbReference type="SAM" id="MobiDB-lite"/>
    </source>
</evidence>
<keyword evidence="9" id="KW-0256">Endoplasmic reticulum</keyword>
<evidence type="ECO:0000256" key="1">
    <source>
        <dbReference type="ARBA" id="ARBA00001913"/>
    </source>
</evidence>
<evidence type="ECO:0000313" key="16">
    <source>
        <dbReference type="Ensembl" id="ENSEBUP00000004108.1"/>
    </source>
</evidence>
<dbReference type="GO" id="GO:0030201">
    <property type="term" value="P:heparan sulfate proteoglycan metabolic process"/>
    <property type="evidence" value="ECO:0007669"/>
    <property type="project" value="TreeGrafter"/>
</dbReference>
<dbReference type="SUPFAM" id="SSF53649">
    <property type="entry name" value="Alkaline phosphatase-like"/>
    <property type="match status" value="2"/>
</dbReference>
<comment type="similarity">
    <text evidence="5">Belongs to the sulfatase family.</text>
</comment>
<feature type="compositionally biased region" description="Acidic residues" evidence="13">
    <location>
        <begin position="755"/>
        <end position="772"/>
    </location>
</feature>
<feature type="compositionally biased region" description="Polar residues" evidence="13">
    <location>
        <begin position="596"/>
        <end position="611"/>
    </location>
</feature>
<dbReference type="Ensembl" id="ENSEBUT00000004525.1">
    <property type="protein sequence ID" value="ENSEBUP00000004108.1"/>
    <property type="gene ID" value="ENSEBUG00000002930.1"/>
</dbReference>
<evidence type="ECO:0000256" key="4">
    <source>
        <dbReference type="ARBA" id="ARBA00004348"/>
    </source>
</evidence>
<name>A0A8C4N8Q8_EPTBU</name>
<feature type="region of interest" description="Disordered" evidence="13">
    <location>
        <begin position="755"/>
        <end position="781"/>
    </location>
</feature>
<dbReference type="Proteomes" id="UP000694388">
    <property type="component" value="Unplaced"/>
</dbReference>
<feature type="region of interest" description="Disordered" evidence="13">
    <location>
        <begin position="583"/>
        <end position="628"/>
    </location>
</feature>
<dbReference type="PANTHER" id="PTHR43108">
    <property type="entry name" value="N-ACETYLGLUCOSAMINE-6-SULFATASE FAMILY MEMBER"/>
    <property type="match status" value="1"/>
</dbReference>
<evidence type="ECO:0000256" key="11">
    <source>
        <dbReference type="ARBA" id="ARBA00023034"/>
    </source>
</evidence>
<evidence type="ECO:0000256" key="5">
    <source>
        <dbReference type="ARBA" id="ARBA00008779"/>
    </source>
</evidence>
<keyword evidence="11" id="KW-0333">Golgi apparatus</keyword>
<evidence type="ECO:0000256" key="12">
    <source>
        <dbReference type="ARBA" id="ARBA00023180"/>
    </source>
</evidence>
<feature type="region of interest" description="Disordered" evidence="13">
    <location>
        <begin position="917"/>
        <end position="947"/>
    </location>
</feature>
<evidence type="ECO:0000256" key="6">
    <source>
        <dbReference type="ARBA" id="ARBA00022723"/>
    </source>
</evidence>
<feature type="compositionally biased region" description="Polar residues" evidence="13">
    <location>
        <begin position="704"/>
        <end position="722"/>
    </location>
</feature>
<evidence type="ECO:0000313" key="17">
    <source>
        <dbReference type="Proteomes" id="UP000694388"/>
    </source>
</evidence>
<dbReference type="GO" id="GO:0008449">
    <property type="term" value="F:N-acetylglucosamine-6-sulfatase activity"/>
    <property type="evidence" value="ECO:0007669"/>
    <property type="project" value="TreeGrafter"/>
</dbReference>
<dbReference type="Pfam" id="PF12548">
    <property type="entry name" value="DUF3740"/>
    <property type="match status" value="1"/>
</dbReference>
<dbReference type="GO" id="GO:0040037">
    <property type="term" value="P:negative regulation of fibroblast growth factor receptor signaling pathway"/>
    <property type="evidence" value="ECO:0007669"/>
    <property type="project" value="TreeGrafter"/>
</dbReference>
<dbReference type="FunFam" id="3.40.720.10:FF:000122">
    <property type="entry name" value="Sulfatase 2a"/>
    <property type="match status" value="1"/>
</dbReference>
<comment type="subcellular location">
    <subcellularLocation>
        <location evidence="3">Cell surface</location>
    </subcellularLocation>
    <subcellularLocation>
        <location evidence="2">Endoplasmic reticulum</location>
    </subcellularLocation>
    <subcellularLocation>
        <location evidence="4">Golgi apparatus</location>
        <location evidence="4">Golgi stack</location>
    </subcellularLocation>
</comment>
<dbReference type="CDD" id="cd16147">
    <property type="entry name" value="G6S"/>
    <property type="match status" value="1"/>
</dbReference>
<keyword evidence="6" id="KW-0479">Metal-binding</keyword>
<evidence type="ECO:0000256" key="3">
    <source>
        <dbReference type="ARBA" id="ARBA00004241"/>
    </source>
</evidence>
<evidence type="ECO:0000259" key="14">
    <source>
        <dbReference type="Pfam" id="PF00884"/>
    </source>
</evidence>
<dbReference type="InterPro" id="IPR017850">
    <property type="entry name" value="Alkaline_phosphatase_core_sf"/>
</dbReference>
<evidence type="ECO:0000256" key="2">
    <source>
        <dbReference type="ARBA" id="ARBA00004240"/>
    </source>
</evidence>
<feature type="domain" description="Sulfatase N-terminal" evidence="14">
    <location>
        <begin position="139"/>
        <end position="470"/>
    </location>
</feature>
<sequence>MRLQFHLDVSSVASNAEKPLTYEPNRVFIKRTCPSLETSTSFIEELRRCTSSSHQRLTDMTQPCTICSYISSSKCLKVFWFSRSGICWSSQLSQHSPWWILLFWTMLCLMVWGPSHASSLRSQRPLHGPPTRGVSFGRPNVLLILTDDQDMELGSMHVMEKTRRLMEQGGASFTNAFVTTPMCCPSRSSILTGKYAHNHNVYTNNENCSSRAWQAEHEPHTFAVHLRNAGYSTGFFGKYLNEYNGSYVPQGWRQWLGLVKNSRFYNYTLNRNGVKERHTFDYSKDYLTDLITNESINFFRRSRRAFPTQPILMVLSHVAPHGPEDVAPQYSTHFPNISSHITPSYNRAPNPDKHWILRYTGPMLPIHIDFTNLLHRRRLQTLLSVDDSVHRICRELERAGELENTFVVYTSDHGYHLGQFGLVKGKSMPYEFDIRVPLYVRGPGVVPASVVPQIALNIDLAPTLLDMAGVETPQDMDGRSLLALLKPLTLPRGRFRSPHTKQSLQWRDAFLVERGKMRGKESRHEASLAKRPKVERVQELCTHPQYHTPCQQPGQQWHCVAGPTGRLRLQKCRGQLRRGALQDRERRGAQHGIQRCSCSSGPNKHSWTTASSKDDIGHRQHSLHSGGFPWQFPRHRALRSTSLKINGDAFDFHLNDWDSGEEMGSGITPFSITITSRPFVTTLPSPTPSARQNGSRVQYIMTAPSSPLQDTTPQNLPLSTERPSGLHSRRQQAVWDKHVREYDLWDKHYKEYDLNDDQEHDDNDDDNEEDHDVDIKEKEKKVDEELLQTSYYVIEETKMVQQTAGDQNTQHLTESFEPIKPHGTPSLPEAKPTHKALWEDSTENFESSELRQITYRCYSFSNNSVHCDDELYESMPAWKDHRLYVDNQIKSLQEKVKHLREVKGHLQRKKPEECFCDEKKQPRRSKHPRIERQKKKEGKKRKKQRKSDACSLPGLTCFAHDNDHWHTAPFWTNGNFCACTSSLNNTYWCLRTINKTHNILFCEFATGFIEYFDLNSDPYQLRNTAPKLSQDSLRDLRSALADLRACHGYKQCSPPPRQRHRGRKKGGSLDNHRLEEQRKWRRFLRRPNPQLLEKIWEGWEG</sequence>
<dbReference type="GeneTree" id="ENSGT00940000157544"/>
<keyword evidence="7" id="KW-0732">Signal</keyword>
<dbReference type="OMA" id="PPSHMEG"/>